<sequence>MSRATILIQIAICACVAIAIVQSQQETAEVVHDISSQARCGLVYGLVSTDCRWESGLSFNADQEVLGGRIAAYKILWPKGWGMTWYVPGVNDLDKRYNVYGNSLCSYEKKDNSMRRKWAYFTRYPHMYILCKHREDNPNRRRQTRRS</sequence>
<accession>A0A7M5XBX1</accession>
<dbReference type="Proteomes" id="UP000594262">
    <property type="component" value="Unplaced"/>
</dbReference>
<evidence type="ECO:0000256" key="1">
    <source>
        <dbReference type="SAM" id="SignalP"/>
    </source>
</evidence>
<dbReference type="PROSITE" id="PS51257">
    <property type="entry name" value="PROKAR_LIPOPROTEIN"/>
    <property type="match status" value="1"/>
</dbReference>
<dbReference type="AlphaFoldDB" id="A0A7M5XBX1"/>
<dbReference type="EnsemblMetazoa" id="CLYHEMT021062.1">
    <property type="protein sequence ID" value="CLYHEMP021062.1"/>
    <property type="gene ID" value="CLYHEMG021062"/>
</dbReference>
<dbReference type="OrthoDB" id="9976041at2759"/>
<evidence type="ECO:0008006" key="4">
    <source>
        <dbReference type="Google" id="ProtNLM"/>
    </source>
</evidence>
<name>A0A7M5XBX1_9CNID</name>
<evidence type="ECO:0000313" key="2">
    <source>
        <dbReference type="EnsemblMetazoa" id="CLYHEMP021062.1"/>
    </source>
</evidence>
<keyword evidence="3" id="KW-1185">Reference proteome</keyword>
<reference evidence="2" key="1">
    <citation type="submission" date="2021-01" db="UniProtKB">
        <authorList>
            <consortium name="EnsemblMetazoa"/>
        </authorList>
    </citation>
    <scope>IDENTIFICATION</scope>
</reference>
<protein>
    <recommendedName>
        <fullName evidence="4">Cnidarian restricted protein</fullName>
    </recommendedName>
</protein>
<evidence type="ECO:0000313" key="3">
    <source>
        <dbReference type="Proteomes" id="UP000594262"/>
    </source>
</evidence>
<organism evidence="2 3">
    <name type="scientific">Clytia hemisphaerica</name>
    <dbReference type="NCBI Taxonomy" id="252671"/>
    <lineage>
        <taxon>Eukaryota</taxon>
        <taxon>Metazoa</taxon>
        <taxon>Cnidaria</taxon>
        <taxon>Hydrozoa</taxon>
        <taxon>Hydroidolina</taxon>
        <taxon>Leptothecata</taxon>
        <taxon>Obeliida</taxon>
        <taxon>Clytiidae</taxon>
        <taxon>Clytia</taxon>
    </lineage>
</organism>
<feature type="signal peptide" evidence="1">
    <location>
        <begin position="1"/>
        <end position="23"/>
    </location>
</feature>
<keyword evidence="1" id="KW-0732">Signal</keyword>
<feature type="chain" id="PRO_5029835624" description="Cnidarian restricted protein" evidence="1">
    <location>
        <begin position="24"/>
        <end position="147"/>
    </location>
</feature>
<proteinExistence type="predicted"/>